<gene>
    <name evidence="4" type="ORF">J5V48_05600</name>
</gene>
<evidence type="ECO:0000256" key="2">
    <source>
        <dbReference type="ARBA" id="ARBA00022643"/>
    </source>
</evidence>
<organism evidence="4 5">
    <name type="scientific">Succinivibrio faecicola</name>
    <dbReference type="NCBI Taxonomy" id="2820300"/>
    <lineage>
        <taxon>Bacteria</taxon>
        <taxon>Pseudomonadati</taxon>
        <taxon>Pseudomonadota</taxon>
        <taxon>Gammaproteobacteria</taxon>
        <taxon>Aeromonadales</taxon>
        <taxon>Succinivibrionaceae</taxon>
        <taxon>Succinivibrio</taxon>
    </lineage>
</organism>
<dbReference type="InterPro" id="IPR029039">
    <property type="entry name" value="Flavoprotein-like_sf"/>
</dbReference>
<dbReference type="PANTHER" id="PTHR38030:SF2">
    <property type="entry name" value="PROTOPORPHYRINOGEN IX DEHYDROGENASE [QUINONE]"/>
    <property type="match status" value="1"/>
</dbReference>
<dbReference type="Proteomes" id="UP000731465">
    <property type="component" value="Unassembled WGS sequence"/>
</dbReference>
<dbReference type="PANTHER" id="PTHR38030">
    <property type="entry name" value="PROTOPORPHYRINOGEN IX DEHYDROGENASE [MENAQUINONE]"/>
    <property type="match status" value="1"/>
</dbReference>
<evidence type="ECO:0000313" key="4">
    <source>
        <dbReference type="EMBL" id="MBW7570367.1"/>
    </source>
</evidence>
<keyword evidence="5" id="KW-1185">Reference proteome</keyword>
<proteinExistence type="predicted"/>
<dbReference type="InterPro" id="IPR008254">
    <property type="entry name" value="Flavodoxin/NO_synth"/>
</dbReference>
<dbReference type="SUPFAM" id="SSF52218">
    <property type="entry name" value="Flavoproteins"/>
    <property type="match status" value="1"/>
</dbReference>
<dbReference type="Gene3D" id="3.40.50.360">
    <property type="match status" value="1"/>
</dbReference>
<dbReference type="InterPro" id="IPR052200">
    <property type="entry name" value="Protoporphyrinogen_IX_DH"/>
</dbReference>
<evidence type="ECO:0000256" key="1">
    <source>
        <dbReference type="ARBA" id="ARBA00022630"/>
    </source>
</evidence>
<keyword evidence="1" id="KW-0285">Flavoprotein</keyword>
<reference evidence="4 5" key="1">
    <citation type="submission" date="2021-03" db="EMBL/GenBank/DDBJ databases">
        <title>Succinivibrio sp. nov. isolated from feces of cow.</title>
        <authorList>
            <person name="Choi J.-Y."/>
        </authorList>
    </citation>
    <scope>NUCLEOTIDE SEQUENCE [LARGE SCALE GENOMIC DNA]</scope>
    <source>
        <strain evidence="4 5">AGMB01872</strain>
    </source>
</reference>
<evidence type="ECO:0000259" key="3">
    <source>
        <dbReference type="Pfam" id="PF12641"/>
    </source>
</evidence>
<feature type="domain" description="Flavodoxin-like" evidence="3">
    <location>
        <begin position="4"/>
        <end position="163"/>
    </location>
</feature>
<protein>
    <recommendedName>
        <fullName evidence="3">Flavodoxin-like domain-containing protein</fullName>
    </recommendedName>
</protein>
<evidence type="ECO:0000313" key="5">
    <source>
        <dbReference type="Proteomes" id="UP000731465"/>
    </source>
</evidence>
<sequence length="171" mass="19193">MKKLIVVSSRTGNTLKVANAIYEELSECDLVKTEKLLSLDNSKINTDDYDVIIAGFWLDAGHIDDFSEQFIPSVKNKKVILFGTLGGDPKSDGAKVIMDRIIESLDKSCNLLGHFWIQGKIALDVIELMYSHQPDLKDNKEHQERLKRASSHPDENDLKKAVGLVRKLLGE</sequence>
<name>A0ABS7DGE2_9GAMM</name>
<accession>A0ABS7DGE2</accession>
<keyword evidence="2" id="KW-0288">FMN</keyword>
<dbReference type="Pfam" id="PF12641">
    <property type="entry name" value="Flavodoxin_3"/>
    <property type="match status" value="1"/>
</dbReference>
<dbReference type="RefSeq" id="WP_219937586.1">
    <property type="nucleotide sequence ID" value="NZ_JAGFNY010000015.1"/>
</dbReference>
<comment type="caution">
    <text evidence="4">The sequence shown here is derived from an EMBL/GenBank/DDBJ whole genome shotgun (WGS) entry which is preliminary data.</text>
</comment>
<dbReference type="EMBL" id="JAGFNY010000015">
    <property type="protein sequence ID" value="MBW7570367.1"/>
    <property type="molecule type" value="Genomic_DNA"/>
</dbReference>